<feature type="domain" description="ABC transporter" evidence="7">
    <location>
        <begin position="13"/>
        <end position="159"/>
    </location>
</feature>
<evidence type="ECO:0000256" key="4">
    <source>
        <dbReference type="ARBA" id="ARBA00022840"/>
    </source>
</evidence>
<evidence type="ECO:0000256" key="5">
    <source>
        <dbReference type="ARBA" id="ARBA00022967"/>
    </source>
</evidence>
<feature type="non-terminal residue" evidence="8">
    <location>
        <position position="159"/>
    </location>
</feature>
<proteinExistence type="predicted"/>
<comment type="caution">
    <text evidence="8">The sequence shown here is derived from an EMBL/GenBank/DDBJ whole genome shotgun (WGS) entry which is preliminary data.</text>
</comment>
<keyword evidence="6" id="KW-0472">Membrane</keyword>
<reference evidence="8 9" key="1">
    <citation type="submission" date="2018-07" db="EMBL/GenBank/DDBJ databases">
        <title>Mechanisms of high-level aminoglycoside resistance among Gram-negative pathogens in Brazil.</title>
        <authorList>
            <person name="Ballaben A.S."/>
            <person name="Darini A.L.C."/>
            <person name="Doi Y."/>
        </authorList>
    </citation>
    <scope>NUCLEOTIDE SEQUENCE [LARGE SCALE GENOMIC DNA]</scope>
    <source>
        <strain evidence="8 9">B2-305</strain>
    </source>
</reference>
<dbReference type="InterPro" id="IPR003439">
    <property type="entry name" value="ABC_transporter-like_ATP-bd"/>
</dbReference>
<dbReference type="Pfam" id="PF00005">
    <property type="entry name" value="ABC_tran"/>
    <property type="match status" value="1"/>
</dbReference>
<protein>
    <submittedName>
        <fullName evidence="8">Sugar ABC transporter ATP-binding protein</fullName>
    </submittedName>
</protein>
<dbReference type="EMBL" id="QORE01002254">
    <property type="protein sequence ID" value="RCI70270.1"/>
    <property type="molecule type" value="Genomic_DNA"/>
</dbReference>
<evidence type="ECO:0000256" key="6">
    <source>
        <dbReference type="ARBA" id="ARBA00023136"/>
    </source>
</evidence>
<evidence type="ECO:0000313" key="9">
    <source>
        <dbReference type="Proteomes" id="UP000253594"/>
    </source>
</evidence>
<keyword evidence="2" id="KW-1003">Cell membrane</keyword>
<dbReference type="SUPFAM" id="SSF52540">
    <property type="entry name" value="P-loop containing nucleoside triphosphate hydrolases"/>
    <property type="match status" value="1"/>
</dbReference>
<dbReference type="PANTHER" id="PTHR43790:SF3">
    <property type="entry name" value="D-ALLOSE IMPORT ATP-BINDING PROTEIN ALSA-RELATED"/>
    <property type="match status" value="1"/>
</dbReference>
<dbReference type="InterPro" id="IPR050107">
    <property type="entry name" value="ABC_carbohydrate_import_ATPase"/>
</dbReference>
<keyword evidence="1" id="KW-0813">Transport</keyword>
<evidence type="ECO:0000256" key="3">
    <source>
        <dbReference type="ARBA" id="ARBA00022741"/>
    </source>
</evidence>
<dbReference type="GO" id="GO:0005524">
    <property type="term" value="F:ATP binding"/>
    <property type="evidence" value="ECO:0007669"/>
    <property type="project" value="UniProtKB-KW"/>
</dbReference>
<keyword evidence="5" id="KW-1278">Translocase</keyword>
<sequence>MSQRFPGGLANDRIDVCIDAGEIHALTGENGAGKSTLSKIVGGLERPGAGSLELLGRPYAPASRREAEGLGVRMVMQELNLLPTLSVAENLFLHDLPRRAGWIDRRRLRAAAREAMAQVGLEAIDPDTLVGDLGIGHQQMVEIARNLIGDCRLLILDEP</sequence>
<dbReference type="PANTHER" id="PTHR43790">
    <property type="entry name" value="CARBOHYDRATE TRANSPORT ATP-BINDING PROTEIN MG119-RELATED"/>
    <property type="match status" value="1"/>
</dbReference>
<dbReference type="AlphaFoldDB" id="A0A367LYS3"/>
<gene>
    <name evidence="8" type="ORF">DT376_35445</name>
</gene>
<keyword evidence="3" id="KW-0547">Nucleotide-binding</keyword>
<evidence type="ECO:0000256" key="1">
    <source>
        <dbReference type="ARBA" id="ARBA00022448"/>
    </source>
</evidence>
<accession>A0A367LYS3</accession>
<evidence type="ECO:0000313" key="8">
    <source>
        <dbReference type="EMBL" id="RCI70270.1"/>
    </source>
</evidence>
<dbReference type="Gene3D" id="3.40.50.300">
    <property type="entry name" value="P-loop containing nucleotide triphosphate hydrolases"/>
    <property type="match status" value="1"/>
</dbReference>
<keyword evidence="4 8" id="KW-0067">ATP-binding</keyword>
<organism evidence="8 9">
    <name type="scientific">Pseudomonas aeruginosa</name>
    <dbReference type="NCBI Taxonomy" id="287"/>
    <lineage>
        <taxon>Bacteria</taxon>
        <taxon>Pseudomonadati</taxon>
        <taxon>Pseudomonadota</taxon>
        <taxon>Gammaproteobacteria</taxon>
        <taxon>Pseudomonadales</taxon>
        <taxon>Pseudomonadaceae</taxon>
        <taxon>Pseudomonas</taxon>
    </lineage>
</organism>
<dbReference type="InterPro" id="IPR027417">
    <property type="entry name" value="P-loop_NTPase"/>
</dbReference>
<name>A0A367LYS3_PSEAI</name>
<evidence type="ECO:0000259" key="7">
    <source>
        <dbReference type="Pfam" id="PF00005"/>
    </source>
</evidence>
<evidence type="ECO:0000256" key="2">
    <source>
        <dbReference type="ARBA" id="ARBA00022475"/>
    </source>
</evidence>
<dbReference type="GO" id="GO:0016887">
    <property type="term" value="F:ATP hydrolysis activity"/>
    <property type="evidence" value="ECO:0007669"/>
    <property type="project" value="InterPro"/>
</dbReference>
<dbReference type="Proteomes" id="UP000253594">
    <property type="component" value="Unassembled WGS sequence"/>
</dbReference>